<evidence type="ECO:0000313" key="7">
    <source>
        <dbReference type="Proteomes" id="UP000308149"/>
    </source>
</evidence>
<gene>
    <name evidence="6" type="ORF">FHQ07_06420</name>
</gene>
<accession>A0A5B7ZQS5</accession>
<feature type="domain" description="HTH merR-type" evidence="5">
    <location>
        <begin position="2"/>
        <end position="70"/>
    </location>
</feature>
<dbReference type="Gene3D" id="3.40.50.410">
    <property type="entry name" value="von Willebrand factor, type A domain"/>
    <property type="match status" value="1"/>
</dbReference>
<dbReference type="GO" id="GO:0003700">
    <property type="term" value="F:DNA-binding transcription factor activity"/>
    <property type="evidence" value="ECO:0007669"/>
    <property type="project" value="InterPro"/>
</dbReference>
<dbReference type="KEGG" id="thes:FHQ07_06420"/>
<keyword evidence="4" id="KW-0804">Transcription</keyword>
<dbReference type="SMART" id="SM00422">
    <property type="entry name" value="HTH_MERR"/>
    <property type="match status" value="1"/>
</dbReference>
<dbReference type="PANTHER" id="PTHR30204:SF69">
    <property type="entry name" value="MERR-FAMILY TRANSCRIPTIONAL REGULATOR"/>
    <property type="match status" value="1"/>
</dbReference>
<sequence length="345" mass="37412">MKLSIQQLSERSGVPERSIRFYIQKGLIPRPQGETRAAFYTEGHLADLLRVKQWQEAGLSLDAIDELLKAKREAPVAPARAGSIEVRSHLILADGLELVVAPERAGLTQTRVQQLFRAVQAATAFSITGATTMTDRTHITVLLDRTGSMQDIRADVVGGFNAFVDTHKAAPGEATLTLVQFDSQNSYELLYAALPIEDVPELTLAQYVPRASTPLYDAMGRAIGALDNKLTATPAGWRPKKIIFVVVTDGQENASKQFRRDQVMNLIDAKKKDGWDFVFLSSDLGALTDAQGMGVDAAASLHFGKSAKGSHHAWASVAEKSVQRRTGAPSVAFDAADRSAQDDAK</sequence>
<dbReference type="InterPro" id="IPR009061">
    <property type="entry name" value="DNA-bd_dom_put_sf"/>
</dbReference>
<evidence type="ECO:0000256" key="1">
    <source>
        <dbReference type="ARBA" id="ARBA00022491"/>
    </source>
</evidence>
<dbReference type="CDD" id="cd00592">
    <property type="entry name" value="HTH_MerR-like"/>
    <property type="match status" value="1"/>
</dbReference>
<dbReference type="SUPFAM" id="SSF53300">
    <property type="entry name" value="vWA-like"/>
    <property type="match status" value="1"/>
</dbReference>
<dbReference type="GO" id="GO:0003677">
    <property type="term" value="F:DNA binding"/>
    <property type="evidence" value="ECO:0007669"/>
    <property type="project" value="UniProtKB-KW"/>
</dbReference>
<dbReference type="Gene3D" id="1.10.1660.10">
    <property type="match status" value="1"/>
</dbReference>
<dbReference type="PANTHER" id="PTHR30204">
    <property type="entry name" value="REDOX-CYCLING DRUG-SENSING TRANSCRIPTIONAL ACTIVATOR SOXR"/>
    <property type="match status" value="1"/>
</dbReference>
<reference evidence="6 7" key="1">
    <citation type="submission" date="2019-06" db="EMBL/GenBank/DDBJ databases">
        <title>Thermomonas aquatica sp. nov., isolated from an industrial wastewater treatment plant.</title>
        <authorList>
            <person name="Jeon J.H."/>
            <person name="Park D.-S."/>
        </authorList>
    </citation>
    <scope>NUCLEOTIDE SEQUENCE [LARGE SCALE GENOMIC DNA]</scope>
    <source>
        <strain evidence="6 7">SY21</strain>
    </source>
</reference>
<dbReference type="InterPro" id="IPR000551">
    <property type="entry name" value="MerR-type_HTH_dom"/>
</dbReference>
<protein>
    <submittedName>
        <fullName evidence="6">MerR family transcriptional regulator</fullName>
    </submittedName>
</protein>
<evidence type="ECO:0000259" key="5">
    <source>
        <dbReference type="PROSITE" id="PS50937"/>
    </source>
</evidence>
<dbReference type="PROSITE" id="PS50937">
    <property type="entry name" value="HTH_MERR_2"/>
    <property type="match status" value="1"/>
</dbReference>
<dbReference type="OrthoDB" id="9790144at2"/>
<dbReference type="RefSeq" id="WP_139716027.1">
    <property type="nucleotide sequence ID" value="NZ_CP040871.1"/>
</dbReference>
<keyword evidence="3" id="KW-0238">DNA-binding</keyword>
<dbReference type="Pfam" id="PF13411">
    <property type="entry name" value="MerR_1"/>
    <property type="match status" value="1"/>
</dbReference>
<evidence type="ECO:0000256" key="4">
    <source>
        <dbReference type="ARBA" id="ARBA00023163"/>
    </source>
</evidence>
<name>A0A5B7ZQS5_9GAMM</name>
<evidence type="ECO:0000256" key="3">
    <source>
        <dbReference type="ARBA" id="ARBA00023125"/>
    </source>
</evidence>
<evidence type="ECO:0000313" key="6">
    <source>
        <dbReference type="EMBL" id="QDA56975.1"/>
    </source>
</evidence>
<dbReference type="SUPFAM" id="SSF46955">
    <property type="entry name" value="Putative DNA-binding domain"/>
    <property type="match status" value="1"/>
</dbReference>
<dbReference type="Proteomes" id="UP000308149">
    <property type="component" value="Chromosome"/>
</dbReference>
<dbReference type="AlphaFoldDB" id="A0A5B7ZQS5"/>
<evidence type="ECO:0000256" key="2">
    <source>
        <dbReference type="ARBA" id="ARBA00023015"/>
    </source>
</evidence>
<dbReference type="InterPro" id="IPR047057">
    <property type="entry name" value="MerR_fam"/>
</dbReference>
<proteinExistence type="predicted"/>
<dbReference type="EMBL" id="CP040871">
    <property type="protein sequence ID" value="QDA56975.1"/>
    <property type="molecule type" value="Genomic_DNA"/>
</dbReference>
<keyword evidence="7" id="KW-1185">Reference proteome</keyword>
<keyword evidence="2" id="KW-0805">Transcription regulation</keyword>
<dbReference type="InterPro" id="IPR036465">
    <property type="entry name" value="vWFA_dom_sf"/>
</dbReference>
<organism evidence="6 7">
    <name type="scientific">Thermomonas aquatica</name>
    <dbReference type="NCBI Taxonomy" id="2202149"/>
    <lineage>
        <taxon>Bacteria</taxon>
        <taxon>Pseudomonadati</taxon>
        <taxon>Pseudomonadota</taxon>
        <taxon>Gammaproteobacteria</taxon>
        <taxon>Lysobacterales</taxon>
        <taxon>Lysobacteraceae</taxon>
        <taxon>Thermomonas</taxon>
    </lineage>
</organism>
<keyword evidence="1" id="KW-0678">Repressor</keyword>